<dbReference type="AlphaFoldDB" id="K9UDX2"/>
<dbReference type="RefSeq" id="WP_015159002.1">
    <property type="nucleotide sequence ID" value="NC_019697.1"/>
</dbReference>
<dbReference type="Proteomes" id="UP000010366">
    <property type="component" value="Chromosome"/>
</dbReference>
<evidence type="ECO:0000313" key="2">
    <source>
        <dbReference type="Proteomes" id="UP000010366"/>
    </source>
</evidence>
<gene>
    <name evidence="1" type="ORF">Cha6605_1696</name>
</gene>
<accession>K9UDX2</accession>
<dbReference type="eggNOG" id="ENOG5032ED7">
    <property type="taxonomic scope" value="Bacteria"/>
</dbReference>
<sequence length="117" mass="12496">MNKLKLLLLTAPSVLTIVLPLIKIETALAGGVSYQEPGGKFCVSAHAKLVCVRASELKPDRTIKPELLAKANAIASNPDGFMNFSDEESDGAIKLFGCDCPACIRSLRQLRMLAPIG</sequence>
<protein>
    <submittedName>
        <fullName evidence="1">Uncharacterized protein</fullName>
    </submittedName>
</protein>
<dbReference type="OrthoDB" id="513268at2"/>
<dbReference type="EMBL" id="CP003600">
    <property type="protein sequence ID" value="AFY92828.1"/>
    <property type="molecule type" value="Genomic_DNA"/>
</dbReference>
<name>K9UDX2_CHAP6</name>
<dbReference type="KEGG" id="cmp:Cha6605_1696"/>
<dbReference type="PATRIC" id="fig|1173020.3.peg.1944"/>
<dbReference type="HOGENOM" id="CLU_168950_0_0_3"/>
<organism evidence="1 2">
    <name type="scientific">Chamaesiphon minutus (strain ATCC 27169 / PCC 6605)</name>
    <dbReference type="NCBI Taxonomy" id="1173020"/>
    <lineage>
        <taxon>Bacteria</taxon>
        <taxon>Bacillati</taxon>
        <taxon>Cyanobacteriota</taxon>
        <taxon>Cyanophyceae</taxon>
        <taxon>Gomontiellales</taxon>
        <taxon>Chamaesiphonaceae</taxon>
        <taxon>Chamaesiphon</taxon>
    </lineage>
</organism>
<proteinExistence type="predicted"/>
<reference evidence="1 2" key="1">
    <citation type="submission" date="2012-05" db="EMBL/GenBank/DDBJ databases">
        <title>Finished chromosome of genome of Chamaesiphon sp. PCC 6605.</title>
        <authorList>
            <consortium name="US DOE Joint Genome Institute"/>
            <person name="Gugger M."/>
            <person name="Coursin T."/>
            <person name="Rippka R."/>
            <person name="Tandeau De Marsac N."/>
            <person name="Huntemann M."/>
            <person name="Wei C.-L."/>
            <person name="Han J."/>
            <person name="Detter J.C."/>
            <person name="Han C."/>
            <person name="Tapia R."/>
            <person name="Chen A."/>
            <person name="Kyrpides N."/>
            <person name="Mavromatis K."/>
            <person name="Markowitz V."/>
            <person name="Szeto E."/>
            <person name="Ivanova N."/>
            <person name="Pagani I."/>
            <person name="Pati A."/>
            <person name="Goodwin L."/>
            <person name="Nordberg H.P."/>
            <person name="Cantor M.N."/>
            <person name="Hua S.X."/>
            <person name="Woyke T."/>
            <person name="Kerfeld C.A."/>
        </authorList>
    </citation>
    <scope>NUCLEOTIDE SEQUENCE [LARGE SCALE GENOMIC DNA]</scope>
    <source>
        <strain evidence="2">ATCC 27169 / PCC 6605</strain>
    </source>
</reference>
<keyword evidence="2" id="KW-1185">Reference proteome</keyword>
<evidence type="ECO:0000313" key="1">
    <source>
        <dbReference type="EMBL" id="AFY92828.1"/>
    </source>
</evidence>